<reference evidence="6" key="2">
    <citation type="journal article" date="2019" name="PLoS ONE">
        <title>Identification and characterization of putative Aeromonas spp. T3SS effectors.</title>
        <authorList>
            <person name="Rangel L.T."/>
            <person name="Marden J."/>
            <person name="Colston S."/>
            <person name="Setubal J.C."/>
            <person name="Graf J."/>
            <person name="Gogarten J.P."/>
        </authorList>
    </citation>
    <scope>NUCLEOTIDE SEQUENCE</scope>
    <source>
        <strain evidence="6">BAQ071013-135</strain>
    </source>
</reference>
<keyword evidence="2" id="KW-0472">Membrane</keyword>
<reference evidence="6" key="1">
    <citation type="submission" date="2017-10" db="EMBL/GenBank/DDBJ databases">
        <authorList>
            <person name="Colston S.M."/>
            <person name="Graf J."/>
        </authorList>
    </citation>
    <scope>NUCLEOTIDE SEQUENCE</scope>
    <source>
        <strain evidence="6">BAQ071013-135</strain>
    </source>
</reference>
<gene>
    <name evidence="6" type="ORF">CF123_18610</name>
</gene>
<dbReference type="PANTHER" id="PTHR36251">
    <property type="entry name" value="FELS-1 PROPHAGE HOST SPECIFICITY PROTEIN-RELATED"/>
    <property type="match status" value="1"/>
</dbReference>
<dbReference type="InterPro" id="IPR055385">
    <property type="entry name" value="GpJ_HDII-ins2"/>
</dbReference>
<protein>
    <recommendedName>
        <fullName evidence="8">DUF1983 domain-containing protein</fullName>
    </recommendedName>
</protein>
<organism evidence="6 7">
    <name type="scientific">Aeromonas veronii</name>
    <dbReference type="NCBI Taxonomy" id="654"/>
    <lineage>
        <taxon>Bacteria</taxon>
        <taxon>Pseudomonadati</taxon>
        <taxon>Pseudomonadota</taxon>
        <taxon>Gammaproteobacteria</taxon>
        <taxon>Aeromonadales</taxon>
        <taxon>Aeromonadaceae</taxon>
        <taxon>Aeromonas</taxon>
    </lineage>
</organism>
<dbReference type="InterPro" id="IPR015406">
    <property type="entry name" value="GpJ_CSF"/>
</dbReference>
<accession>A0AAX2UPK7</accession>
<keyword evidence="2" id="KW-0812">Transmembrane</keyword>
<evidence type="ECO:0000259" key="5">
    <source>
        <dbReference type="Pfam" id="PF24801"/>
    </source>
</evidence>
<sequence>MSLFIPAKLRVGSAESAFRIGSIASRGCIAMPHNTPQTIRFVIIRNPLVPDVKHIEERVLSPGKPLSEYIGELSGVYAFSVNGRVVPQSDLCLEVPQAGDVIAIAPVPMGGGGGGGKSIVRLVAVVALTYFTMGTGAYTLGGLTGLTAGSAGMVAASAAVMIGGTMMINALLPYSKMNARGSRDSGSDSRTYGVDGAKNTSEEGLPIPVVYGRHRQAGNIIGNYTTLSGQTQYLHLLINAGEGVTAGVAPGSIQLNDQPIDSLTDVEYRFFHGNDGQETTGVFDRQITPNQVTINREMKKSNVWTEFTTSVNKEVEGVRLDFLASLYRMDDNGNEQPHSVDVIAEIKPFGAPDTEFRPLTTGVSRAHSARGWQIDMAGARLINGEIKEVKKGSQFIDKTRPNIFDKASGLYRNYYVKSGTKFVLVGEAVTPNGAKNTTYYGRPYGHSRPENTVAPRELPSASGLTEYDYGELVSNGKVVGTYHKFHAANIMVSGYNADSVTTYTQNDATLRLTGRDASATMRFSFESPRLPEGRYVVRARRTTDDSTDEKIGDTVVLNEVSEIVYSDIAYNHTALLYVKVKISDQISSIPKVTFENLGRVIRVWDEAQRKWVASADSGYFKFPISSKEAADFPPLTAEQHKETLKRLGTITPNVRALSMPAHMLPKASAGKYVGGVYDHDNPAWIAWDMFTDTRFGGGIDPSRLDFWAFKKWADYCRAKGLHFRAVIDGKETLWDALASVFRVGRAVPVRTGTRYTVSIEMPKEKVMSFGVDNIVEGSFSINWMGVNDRANEIELTYYDEEYDYKQRVIKVYDKQAAARGAKPVSTSTKLVGVVTNEQAVREANFMLNTNKLVETVTFTAPVEALACTIGSVIEVQHNMMTWGEAGKLAGVSKVAAGVYDLVLDHEISFEKGKAWKINLQTSVVDRGTFKVESVLGGYVILTGFDPDKVGRVSRAKVANVETPVFDTFVDSNGKKGIVVRDFDAFATGASVRLFDTDVIVSAAVTPPVYGSPVDRVRVSGLTVEPQKFDHFMVGFPEFQARLFTVRSIGLTGDDMTRQITALEYDERVFDDSDTDFIVTDNAYERALTAVENVEVTESAVFDGAGMSVRATITWTHPSTNYKNAEVSVTVNNGQIQRLGRQTTHASVLVKPGDRIDVTIIPYAISGKAGAVLKTGVVLTGIPQNSNDMPVTGGAVAATNGGLVLSGLQFDPYRVKQVEIWAIRQGTVIGAGYGQGIVGDKTKIEDLKDPTVVTAEGIELFGKQIGYADQFGRFSHIITDRNDEKIRFFYWARTIDMVDAKGPMGFVGSGRAIRSAAFNDVSVYTYAVKEPARPTGGSYDSPRPVESIWKQTPDRTGVTNKDAALFISSRRFCSVDELSDPSWSMPAAIYDPKEAEAVEPSIKPTGVNVTAAFGAIRVSWDKPVYEGHGKTQVFVQRVLVNASGTPLSAAKLDMKTMLAAEETSTMVSIAAAAGYGYYVWVRHINKAGIEGPVHTDGGAFVLVRLTPEEMSNLLDKQIKFDFLDTDVADTLKKAGEDAKKAFDSLTTIDKKASESLALSQTTAEVGLRLLMQQETNETERRIEWYGPDGVRGMVDKLRENVLGKGGAIEKVEQMIGVVQGGAASGLKELSESVASLDSSMANKISEIYAKFRDVDVSSMANINEVKTSIADAKKAISDLTTTVAANKKTASDQLTSEINARKQAITDESGARAADINGVKASLDTVGQKIAAETLERSNAITTLNKSMATLETKLSATISTLDKAVSTEIAERKASVADVNKALSETESRLSGAVSGVDGKVETEITERKSAVTALNTSITEMNSRLTGSLNTLTGKINTEISERKAATTAIDKAVAEQSSALQANIDGVDAKVATEVADRKTAVSTVASSVTALDTKLSGSISSVDKKVATEIADRKAAVTGVNESIAALDTKLSGSITGVDKKVTTEIADRKTAITSVNESIAAIDTKLSGAVDGVSGKLNAEIAERKAADVTLTNSVTAVETRLSGSIDSVDKKVATEISDRKSAITSVNSALTSLESSLKSLISTEAGKIATEISDRKAAIATEQKARADLQTSLTSSINGVSASVSTLSSTVAGIDGKYNSQWGVKTKVGDLQGGIGFFNDGKETSFLIEADALALISRNAAGTVLRTSPFKVVNGKAFLSDAYIDNAVIENIVAKKITADYINALSVVASSIVAGASLSAPVISGGRISIGSRFSVDEGGNMVANNANINGIFNASTFRGGNIEGAVIRGGAIRGTNIQASRFVVDAGLQVLSWANQETYGTMDLPTIVGVHGQNAPFVCNLDGVTADVSSERVLRYDDFKVGGVYRAKLTFPIVSYNHSDRSKTYRYSRKLISPKVTVQVYAADDRIAIDADMSLTFQIYSGDKVIWSWDAPAVSQDGSGGVRPGGGISWPMPNGVCRCWYSFHVPPGSDRYQWRPGSYGAYSFVLEFSDLAYESDGSLDVGITVRGLHPNFNNTENTLKFRIEDTANNATQPTGPGPN</sequence>
<evidence type="ECO:0000259" key="4">
    <source>
        <dbReference type="Pfam" id="PF13550"/>
    </source>
</evidence>
<dbReference type="Proteomes" id="UP000796104">
    <property type="component" value="Unassembled WGS sequence"/>
</dbReference>
<evidence type="ECO:0008006" key="8">
    <source>
        <dbReference type="Google" id="ProtNLM"/>
    </source>
</evidence>
<proteinExistence type="predicted"/>
<dbReference type="EMBL" id="PDXJ01000026">
    <property type="protein sequence ID" value="TND51882.1"/>
    <property type="molecule type" value="Genomic_DNA"/>
</dbReference>
<evidence type="ECO:0000313" key="7">
    <source>
        <dbReference type="Proteomes" id="UP000796104"/>
    </source>
</evidence>
<dbReference type="InterPro" id="IPR053171">
    <property type="entry name" value="Viral_Tip_Attach_Protein"/>
</dbReference>
<evidence type="ECO:0000313" key="6">
    <source>
        <dbReference type="EMBL" id="TND51882.1"/>
    </source>
</evidence>
<feature type="transmembrane region" description="Helical" evidence="2">
    <location>
        <begin position="119"/>
        <end position="140"/>
    </location>
</feature>
<dbReference type="Pfam" id="PF24801">
    <property type="entry name" value="FNIII-A_GpJ"/>
    <property type="match status" value="1"/>
</dbReference>
<feature type="domain" description="Tip attachment protein J HDII-ins2" evidence="5">
    <location>
        <begin position="501"/>
        <end position="565"/>
    </location>
</feature>
<keyword evidence="2" id="KW-1133">Transmembrane helix</keyword>
<dbReference type="PANTHER" id="PTHR36251:SF2">
    <property type="entry name" value="GIFSY-2 PROPHAGE HOST SPECIFICITY PROTEIN J, PHAGE LAMBDA"/>
    <property type="match status" value="1"/>
</dbReference>
<name>A0AAX2UPK7_AERVE</name>
<evidence type="ECO:0000259" key="3">
    <source>
        <dbReference type="Pfam" id="PF09327"/>
    </source>
</evidence>
<comment type="caution">
    <text evidence="6">The sequence shown here is derived from an EMBL/GenBank/DDBJ whole genome shotgun (WGS) entry which is preliminary data.</text>
</comment>
<dbReference type="InterPro" id="IPR032876">
    <property type="entry name" value="J_dom"/>
</dbReference>
<evidence type="ECO:0000256" key="2">
    <source>
        <dbReference type="SAM" id="Phobius"/>
    </source>
</evidence>
<feature type="domain" description="Tip attachment protein J" evidence="4">
    <location>
        <begin position="731"/>
        <end position="881"/>
    </location>
</feature>
<dbReference type="Pfam" id="PF09327">
    <property type="entry name" value="Phage_Tail_Tip"/>
    <property type="match status" value="1"/>
</dbReference>
<feature type="region of interest" description="Disordered" evidence="1">
    <location>
        <begin position="179"/>
        <end position="198"/>
    </location>
</feature>
<evidence type="ECO:0000256" key="1">
    <source>
        <dbReference type="SAM" id="MobiDB-lite"/>
    </source>
</evidence>
<feature type="transmembrane region" description="Helical" evidence="2">
    <location>
        <begin position="152"/>
        <end position="172"/>
    </location>
</feature>
<dbReference type="Pfam" id="PF13550">
    <property type="entry name" value="Phage-tail_3"/>
    <property type="match status" value="1"/>
</dbReference>
<feature type="domain" description="Tip attachment protein J central straight fiber" evidence="3">
    <location>
        <begin position="2089"/>
        <end position="2240"/>
    </location>
</feature>